<dbReference type="STRING" id="1494590.ATN84_21425"/>
<dbReference type="Pfam" id="PF17645">
    <property type="entry name" value="Amdase"/>
    <property type="match status" value="1"/>
</dbReference>
<organism evidence="1 2">
    <name type="scientific">Paramesorhizobium deserti</name>
    <dbReference type="NCBI Taxonomy" id="1494590"/>
    <lineage>
        <taxon>Bacteria</taxon>
        <taxon>Pseudomonadati</taxon>
        <taxon>Pseudomonadota</taxon>
        <taxon>Alphaproteobacteria</taxon>
        <taxon>Hyphomicrobiales</taxon>
        <taxon>Phyllobacteriaceae</taxon>
        <taxon>Paramesorhizobium</taxon>
    </lineage>
</organism>
<reference evidence="1 2" key="1">
    <citation type="submission" date="2015-11" db="EMBL/GenBank/DDBJ databases">
        <title>Draft genome sequence of Paramesorhizobium deserti A-3-E, a strain highly resistant to diverse beta-lactam antibiotics.</title>
        <authorList>
            <person name="Lv R."/>
            <person name="Yang X."/>
            <person name="Fang N."/>
            <person name="Guo J."/>
            <person name="Luo X."/>
            <person name="Peng F."/>
            <person name="Yang R."/>
            <person name="Cui Y."/>
            <person name="Fang C."/>
            <person name="Song Y."/>
        </authorList>
    </citation>
    <scope>NUCLEOTIDE SEQUENCE [LARGE SCALE GENOMIC DNA]</scope>
    <source>
        <strain evidence="1 2">A-3-E</strain>
    </source>
</reference>
<evidence type="ECO:0000313" key="1">
    <source>
        <dbReference type="EMBL" id="KXF75226.1"/>
    </source>
</evidence>
<evidence type="ECO:0000313" key="2">
    <source>
        <dbReference type="Proteomes" id="UP000070107"/>
    </source>
</evidence>
<dbReference type="RefSeq" id="WP_068885007.1">
    <property type="nucleotide sequence ID" value="NZ_LNTU01000039.1"/>
</dbReference>
<dbReference type="AlphaFoldDB" id="A0A135HPY0"/>
<dbReference type="InterPro" id="IPR014332">
    <property type="entry name" value="Ectoine_EutA"/>
</dbReference>
<dbReference type="PIRSF" id="PIRSF015736">
    <property type="entry name" value="MI"/>
    <property type="match status" value="1"/>
</dbReference>
<dbReference type="NCBIfam" id="TIGR02990">
    <property type="entry name" value="ectoine_eutA"/>
    <property type="match status" value="1"/>
</dbReference>
<dbReference type="Gene3D" id="3.40.50.12500">
    <property type="match status" value="1"/>
</dbReference>
<dbReference type="Proteomes" id="UP000070107">
    <property type="component" value="Unassembled WGS sequence"/>
</dbReference>
<dbReference type="PANTHER" id="PTHR40267">
    <property type="entry name" value="BLR3294 PROTEIN"/>
    <property type="match status" value="1"/>
</dbReference>
<comment type="caution">
    <text evidence="1">The sequence shown here is derived from an EMBL/GenBank/DDBJ whole genome shotgun (WGS) entry which is preliminary data.</text>
</comment>
<protein>
    <submittedName>
        <fullName evidence="1">Ectoine utilization protein EutA</fullName>
    </submittedName>
</protein>
<dbReference type="InterPro" id="IPR026286">
    <property type="entry name" value="MaiA/AMDase"/>
</dbReference>
<dbReference type="InterPro" id="IPR053714">
    <property type="entry name" value="Iso_Racemase_Enz_sf"/>
</dbReference>
<dbReference type="PANTHER" id="PTHR40267:SF1">
    <property type="entry name" value="BLR3294 PROTEIN"/>
    <property type="match status" value="1"/>
</dbReference>
<dbReference type="EMBL" id="LNTU01000039">
    <property type="protein sequence ID" value="KXF75226.1"/>
    <property type="molecule type" value="Genomic_DNA"/>
</dbReference>
<sequence length="259" mass="28077">MDVPAAIRRTEMPLDYDDRPVEKRVGLIILATDHTTEPDFRRMVASDRIALYTARVAYANPTTPENLRRMQPELTRAARLILPDEELDAVCYSCTSASVVIGDHEIQSAIQAAKPGVPVITPTLASVKALYAVGARRISILTPYTIGTSAPMADYFITSGFHIARFTCFGLEDDRQMARISPASLIAAAREAMSPDADALFISCTALRSAGVAAEIERAIGKPVITSNLATSWATLRICGETVPQPELGRLMSLPMAAW</sequence>
<name>A0A135HPY0_9HYPH</name>
<proteinExistence type="predicted"/>
<gene>
    <name evidence="1" type="ORF">ATN84_21425</name>
</gene>
<keyword evidence="2" id="KW-1185">Reference proteome</keyword>
<dbReference type="OrthoDB" id="9816064at2"/>
<accession>A0A135HPY0</accession>